<dbReference type="AlphaFoldDB" id="A0A369J379"/>
<keyword evidence="3" id="KW-1185">Reference proteome</keyword>
<protein>
    <recommendedName>
        <fullName evidence="1">AAA-ATPase-like domain-containing protein</fullName>
    </recommendedName>
</protein>
<feature type="domain" description="AAA-ATPase-like" evidence="1">
    <location>
        <begin position="140"/>
        <end position="342"/>
    </location>
</feature>
<dbReference type="InterPro" id="IPR018631">
    <property type="entry name" value="AAA-ATPase-like_dom"/>
</dbReference>
<organism evidence="2 3">
    <name type="scientific">Hypsizygus marmoreus</name>
    <name type="common">White beech mushroom</name>
    <name type="synonym">Agaricus marmoreus</name>
    <dbReference type="NCBI Taxonomy" id="39966"/>
    <lineage>
        <taxon>Eukaryota</taxon>
        <taxon>Fungi</taxon>
        <taxon>Dikarya</taxon>
        <taxon>Basidiomycota</taxon>
        <taxon>Agaricomycotina</taxon>
        <taxon>Agaricomycetes</taxon>
        <taxon>Agaricomycetidae</taxon>
        <taxon>Agaricales</taxon>
        <taxon>Tricholomatineae</taxon>
        <taxon>Lyophyllaceae</taxon>
        <taxon>Hypsizygus</taxon>
    </lineage>
</organism>
<dbReference type="PANTHER" id="PTHR34825">
    <property type="entry name" value="CONSERVED PROTEIN, WITH A WEAK D-GALACTARATE DEHYDRATASE/ALTRONATE HYDROLASE DOMAIN"/>
    <property type="match status" value="1"/>
</dbReference>
<name>A0A369J379_HYPMA</name>
<evidence type="ECO:0000259" key="1">
    <source>
        <dbReference type="Pfam" id="PF09820"/>
    </source>
</evidence>
<gene>
    <name evidence="2" type="ORF">Hypma_016374</name>
</gene>
<dbReference type="InParanoid" id="A0A369J379"/>
<dbReference type="OrthoDB" id="5380555at2759"/>
<dbReference type="Proteomes" id="UP000076154">
    <property type="component" value="Unassembled WGS sequence"/>
</dbReference>
<sequence>MGSLFLRRPLPQHIFPAAPPLIRNWVRTQTSLKQTRRILEVAFNFPNNKRYYADVKAQSIFKLATNSSRSLRSLARGKTSILTPTNSQLFRRYEGGGRKRLIFLDAADTQYEIHSGLDGQAAEADAATKELRTEPNPITTVDKTEFMKCLDTEAKYWYRFLRPERWGKTTFLCMLAHYYDKSQAHTFEENFGQLYIGSHATRYRSTLLVLLFDFSYVQVTNGEVTESQFNSMMNEVLKRFLSRNAHFLGDPTINTGLLMKNDGSESFRAVIELVKSKKHQLFVGVDNYDKPAQPFILSGRPAVEYKIVAQFLRTRFFDLVADSYNRDIVQKCWITGVLPAFSEAMTGATSLTFSLFYDGACGFTGSEVTAIAADYLVPTGHSENDPTMAMLRLHAECGGYHLSFHGRPLFPPGQVFDHLKAIQSNACPTPTRNEHTFIPIINVLKRVPANGDVTIDTLFTLLCGDRIYWSPRVNRRSDTRIYELEPCMVGNSFEAIMSSLFFLGALTLPDDLRDLRPPNITMDYLIANRIRDYLLDTDLALVTTFEAARSRVFWGSGPPALTDFLEHLLQSRPTSSIFNITNRALRALIRTFMVKYLEDSSDLCPTGSYYSLPFSALDIFLPTRTTSGPAAAPAFAVIIANVELHALQFRTQDADCQFSEVECDLEETETVRKLLIDETEDELLQRRYFFLTEDGWSSEPIQAIKEWATTILGEDLKALKSGGTVGHHSEVLDAGLHFEKGGENVTVDGYVLLCIGGTRVLAWKVGT</sequence>
<dbReference type="Pfam" id="PF09820">
    <property type="entry name" value="AAA-ATPase_like"/>
    <property type="match status" value="1"/>
</dbReference>
<reference evidence="2" key="1">
    <citation type="submission" date="2018-04" db="EMBL/GenBank/DDBJ databases">
        <title>Whole genome sequencing of Hypsizygus marmoreus.</title>
        <authorList>
            <person name="Choi I.-G."/>
            <person name="Min B."/>
            <person name="Kim J.-G."/>
            <person name="Kim S."/>
            <person name="Oh Y.-L."/>
            <person name="Kong W.-S."/>
            <person name="Park H."/>
            <person name="Jeong J."/>
            <person name="Song E.-S."/>
        </authorList>
    </citation>
    <scope>NUCLEOTIDE SEQUENCE [LARGE SCALE GENOMIC DNA]</scope>
    <source>
        <strain evidence="2">51987-8</strain>
    </source>
</reference>
<proteinExistence type="predicted"/>
<evidence type="ECO:0000313" key="2">
    <source>
        <dbReference type="EMBL" id="RDB14845.1"/>
    </source>
</evidence>
<evidence type="ECO:0000313" key="3">
    <source>
        <dbReference type="Proteomes" id="UP000076154"/>
    </source>
</evidence>
<accession>A0A369J379</accession>
<dbReference type="EMBL" id="LUEZ02000096">
    <property type="protein sequence ID" value="RDB14845.1"/>
    <property type="molecule type" value="Genomic_DNA"/>
</dbReference>
<comment type="caution">
    <text evidence="2">The sequence shown here is derived from an EMBL/GenBank/DDBJ whole genome shotgun (WGS) entry which is preliminary data.</text>
</comment>
<dbReference type="PANTHER" id="PTHR34825:SF1">
    <property type="entry name" value="AAA-ATPASE-LIKE DOMAIN-CONTAINING PROTEIN"/>
    <property type="match status" value="1"/>
</dbReference>